<reference evidence="4" key="1">
    <citation type="submission" date="2025-08" db="UniProtKB">
        <authorList>
            <consortium name="RefSeq"/>
        </authorList>
    </citation>
    <scope>IDENTIFICATION</scope>
    <source>
        <strain evidence="4">15085-1641.00</strain>
        <tissue evidence="4">Whole body</tissue>
    </source>
</reference>
<keyword evidence="3" id="KW-1185">Reference proteome</keyword>
<dbReference type="KEGG" id="dhe:111594145"/>
<evidence type="ECO:0000313" key="3">
    <source>
        <dbReference type="Proteomes" id="UP000504633"/>
    </source>
</evidence>
<accession>A0A6J1LF36</accession>
<feature type="compositionally biased region" description="Low complexity" evidence="2">
    <location>
        <begin position="175"/>
        <end position="224"/>
    </location>
</feature>
<dbReference type="InterPro" id="IPR026806">
    <property type="entry name" value="CDV3"/>
</dbReference>
<comment type="similarity">
    <text evidence="1">Belongs to the CDV3 family.</text>
</comment>
<gene>
    <name evidence="4" type="primary">LOC111594145</name>
</gene>
<evidence type="ECO:0000313" key="4">
    <source>
        <dbReference type="RefSeq" id="XP_023163082.2"/>
    </source>
</evidence>
<dbReference type="Proteomes" id="UP000504633">
    <property type="component" value="Unplaced"/>
</dbReference>
<evidence type="ECO:0000256" key="1">
    <source>
        <dbReference type="ARBA" id="ARBA00006062"/>
    </source>
</evidence>
<dbReference type="PANTHER" id="PTHR16284">
    <property type="entry name" value="PROTEIN CDV3 HOMOLOG"/>
    <property type="match status" value="1"/>
</dbReference>
<dbReference type="GeneID" id="111594145"/>
<dbReference type="PANTHER" id="PTHR16284:SF13">
    <property type="entry name" value="PROTEIN CDV3 HOMOLOG"/>
    <property type="match status" value="1"/>
</dbReference>
<feature type="region of interest" description="Disordered" evidence="2">
    <location>
        <begin position="172"/>
        <end position="224"/>
    </location>
</feature>
<dbReference type="RefSeq" id="XP_023163082.2">
    <property type="nucleotide sequence ID" value="XM_023307314.2"/>
</dbReference>
<dbReference type="AlphaFoldDB" id="A0A6J1LF36"/>
<feature type="region of interest" description="Disordered" evidence="2">
    <location>
        <begin position="244"/>
        <end position="263"/>
    </location>
</feature>
<evidence type="ECO:0000256" key="2">
    <source>
        <dbReference type="SAM" id="MobiDB-lite"/>
    </source>
</evidence>
<dbReference type="OrthoDB" id="7866787at2759"/>
<proteinExistence type="inferred from homology"/>
<protein>
    <submittedName>
        <fullName evidence="4">Protein CDV3 homolog</fullName>
    </submittedName>
</protein>
<name>A0A6J1LF36_DROHY</name>
<sequence length="294" mass="32599">MSSLDDFFAKKDRKKSATKTNLLAADELYRTLEETTKASQEVDSSEKLQLEVINNQHPQHTALEFGIRFSDETIDEEDEWCDFTEEHDQPFPNLKRNSKLALSSTVVAAGSSIGEDANLTVENCPYQDTGGDGLGVGSAADEMGKPACPWLKLEHTELTNFSPKAMVAALEREQSLTQSSSQLQSRSQRHSQSQSQPQSQSQFQSPIQSQSSLQFQPQSQAASQSTFKTQQSIALKKQVYVPPALRQSQSEFSVRPRKQAPPVAMKLAKGQAPDLNNVDFFPSLCQSRISKRAK</sequence>
<dbReference type="OMA" id="CDFTEEH"/>
<organism evidence="3 4">
    <name type="scientific">Drosophila hydei</name>
    <name type="common">Fruit fly</name>
    <dbReference type="NCBI Taxonomy" id="7224"/>
    <lineage>
        <taxon>Eukaryota</taxon>
        <taxon>Metazoa</taxon>
        <taxon>Ecdysozoa</taxon>
        <taxon>Arthropoda</taxon>
        <taxon>Hexapoda</taxon>
        <taxon>Insecta</taxon>
        <taxon>Pterygota</taxon>
        <taxon>Neoptera</taxon>
        <taxon>Endopterygota</taxon>
        <taxon>Diptera</taxon>
        <taxon>Brachycera</taxon>
        <taxon>Muscomorpha</taxon>
        <taxon>Ephydroidea</taxon>
        <taxon>Drosophilidae</taxon>
        <taxon>Drosophila</taxon>
    </lineage>
</organism>
<dbReference type="GO" id="GO:0005737">
    <property type="term" value="C:cytoplasm"/>
    <property type="evidence" value="ECO:0007669"/>
    <property type="project" value="TreeGrafter"/>
</dbReference>